<evidence type="ECO:0000313" key="3">
    <source>
        <dbReference type="EMBL" id="TPG29824.1"/>
    </source>
</evidence>
<keyword evidence="4" id="KW-1185">Reference proteome</keyword>
<keyword evidence="1" id="KW-0472">Membrane</keyword>
<proteinExistence type="predicted"/>
<dbReference type="OrthoDB" id="1494254at2"/>
<sequence>MDIRKTAGTAATVIIGQPVRPGCEQAFEAWQNDMNARAATYPGFIGAQINPPTAVQSDWVVVYRFDSVAHVQAWINSATRQERLAEGQQYLAGPGTQQVIAGGDRPVDPLVTVVVTHRVRPELVPDFLAWQERLRLAESEFDGFRGTELFRPVEGIQDEWTALYRFENAEDLDRWLVSGERRELLAEGEKFADFHSRTIDNSFGSWFAFDDNGQEAPPPSDTKTSLAVWMGLYPTVVFLTLALSPLHLPLWLGMLVGNLLSSFAMSFVAMPYYVNPVLKRWLRPPREVSKTRNNLQGLAILLALNAFWVVVFYLVTTQFWNLP</sequence>
<dbReference type="Proteomes" id="UP000320095">
    <property type="component" value="Unassembled WGS sequence"/>
</dbReference>
<name>A0A502DXI8_9MYCO</name>
<gene>
    <name evidence="3" type="ORF">EAH80_25325</name>
</gene>
<comment type="caution">
    <text evidence="3">The sequence shown here is derived from an EMBL/GenBank/DDBJ whole genome shotgun (WGS) entry which is preliminary data.</text>
</comment>
<dbReference type="PANTHER" id="PTHR40057:SF1">
    <property type="entry name" value="SLR1162 PROTEIN"/>
    <property type="match status" value="1"/>
</dbReference>
<feature type="transmembrane region" description="Helical" evidence="1">
    <location>
        <begin position="250"/>
        <end position="274"/>
    </location>
</feature>
<keyword evidence="3" id="KW-0560">Oxidoreductase</keyword>
<protein>
    <submittedName>
        <fullName evidence="3">Antibiotic biosynthesis monooxygenase</fullName>
    </submittedName>
</protein>
<reference evidence="3 4" key="1">
    <citation type="journal article" date="2019" name="Environ. Microbiol.">
        <title>Species interactions and distinct microbial communities in high Arctic permafrost affected cryosols are associated with the CH4 and CO2 gas fluxes.</title>
        <authorList>
            <person name="Altshuler I."/>
            <person name="Hamel J."/>
            <person name="Turney S."/>
            <person name="Magnuson E."/>
            <person name="Levesque R."/>
            <person name="Greer C."/>
            <person name="Whyte L.G."/>
        </authorList>
    </citation>
    <scope>NUCLEOTIDE SEQUENCE [LARGE SCALE GENOMIC DNA]</scope>
    <source>
        <strain evidence="3 4">S5.20</strain>
    </source>
</reference>
<dbReference type="InterPro" id="IPR007138">
    <property type="entry name" value="ABM_dom"/>
</dbReference>
<feature type="domain" description="ABM" evidence="2">
    <location>
        <begin position="18"/>
        <end position="79"/>
    </location>
</feature>
<keyword evidence="3" id="KW-0503">Monooxygenase</keyword>
<organism evidence="3 4">
    <name type="scientific">Mycolicibacterium hodleri</name>
    <dbReference type="NCBI Taxonomy" id="49897"/>
    <lineage>
        <taxon>Bacteria</taxon>
        <taxon>Bacillati</taxon>
        <taxon>Actinomycetota</taxon>
        <taxon>Actinomycetes</taxon>
        <taxon>Mycobacteriales</taxon>
        <taxon>Mycobacteriaceae</taxon>
        <taxon>Mycolicibacterium</taxon>
    </lineage>
</organism>
<dbReference type="Pfam" id="PF03992">
    <property type="entry name" value="ABM"/>
    <property type="match status" value="2"/>
</dbReference>
<keyword evidence="1" id="KW-0812">Transmembrane</keyword>
<dbReference type="PANTHER" id="PTHR40057">
    <property type="entry name" value="SLR1162 PROTEIN"/>
    <property type="match status" value="1"/>
</dbReference>
<feature type="transmembrane region" description="Helical" evidence="1">
    <location>
        <begin position="295"/>
        <end position="315"/>
    </location>
</feature>
<feature type="transmembrane region" description="Helical" evidence="1">
    <location>
        <begin position="226"/>
        <end position="244"/>
    </location>
</feature>
<accession>A0A502DXI8</accession>
<feature type="domain" description="ABM" evidence="2">
    <location>
        <begin position="111"/>
        <end position="182"/>
    </location>
</feature>
<dbReference type="InterPro" id="IPR038762">
    <property type="entry name" value="ABM_predict"/>
</dbReference>
<evidence type="ECO:0000259" key="2">
    <source>
        <dbReference type="Pfam" id="PF03992"/>
    </source>
</evidence>
<dbReference type="Gene3D" id="3.30.70.100">
    <property type="match status" value="2"/>
</dbReference>
<keyword evidence="1" id="KW-1133">Transmembrane helix</keyword>
<dbReference type="SUPFAM" id="SSF54909">
    <property type="entry name" value="Dimeric alpha+beta barrel"/>
    <property type="match status" value="2"/>
</dbReference>
<dbReference type="RefSeq" id="WP_140697422.1">
    <property type="nucleotide sequence ID" value="NZ_RCZG01000014.1"/>
</dbReference>
<dbReference type="InterPro" id="IPR011008">
    <property type="entry name" value="Dimeric_a/b-barrel"/>
</dbReference>
<dbReference type="EMBL" id="RCZG01000014">
    <property type="protein sequence ID" value="TPG29824.1"/>
    <property type="molecule type" value="Genomic_DNA"/>
</dbReference>
<dbReference type="GO" id="GO:0004497">
    <property type="term" value="F:monooxygenase activity"/>
    <property type="evidence" value="ECO:0007669"/>
    <property type="project" value="UniProtKB-KW"/>
</dbReference>
<evidence type="ECO:0000256" key="1">
    <source>
        <dbReference type="SAM" id="Phobius"/>
    </source>
</evidence>
<evidence type="ECO:0000313" key="4">
    <source>
        <dbReference type="Proteomes" id="UP000320095"/>
    </source>
</evidence>
<dbReference type="AlphaFoldDB" id="A0A502DXI8"/>